<organism evidence="3 4">
    <name type="scientific">Mycena rosella</name>
    <name type="common">Pink bonnet</name>
    <name type="synonym">Agaricus rosellus</name>
    <dbReference type="NCBI Taxonomy" id="1033263"/>
    <lineage>
        <taxon>Eukaryota</taxon>
        <taxon>Fungi</taxon>
        <taxon>Dikarya</taxon>
        <taxon>Basidiomycota</taxon>
        <taxon>Agaricomycotina</taxon>
        <taxon>Agaricomycetes</taxon>
        <taxon>Agaricomycetidae</taxon>
        <taxon>Agaricales</taxon>
        <taxon>Marasmiineae</taxon>
        <taxon>Mycenaceae</taxon>
        <taxon>Mycena</taxon>
    </lineage>
</organism>
<name>A0AAD7GDY6_MYCRO</name>
<dbReference type="Pfam" id="PF02037">
    <property type="entry name" value="SAP"/>
    <property type="match status" value="1"/>
</dbReference>
<feature type="region of interest" description="Disordered" evidence="1">
    <location>
        <begin position="152"/>
        <end position="187"/>
    </location>
</feature>
<dbReference type="SMART" id="SM00513">
    <property type="entry name" value="SAP"/>
    <property type="match status" value="1"/>
</dbReference>
<protein>
    <recommendedName>
        <fullName evidence="2">SAP domain-containing protein</fullName>
    </recommendedName>
</protein>
<evidence type="ECO:0000313" key="4">
    <source>
        <dbReference type="Proteomes" id="UP001221757"/>
    </source>
</evidence>
<accession>A0AAD7GDY6</accession>
<dbReference type="InterPro" id="IPR036361">
    <property type="entry name" value="SAP_dom_sf"/>
</dbReference>
<proteinExistence type="predicted"/>
<evidence type="ECO:0000259" key="2">
    <source>
        <dbReference type="PROSITE" id="PS50800"/>
    </source>
</evidence>
<evidence type="ECO:0000313" key="3">
    <source>
        <dbReference type="EMBL" id="KAJ7689945.1"/>
    </source>
</evidence>
<dbReference type="InterPro" id="IPR003034">
    <property type="entry name" value="SAP_dom"/>
</dbReference>
<dbReference type="SUPFAM" id="SSF68906">
    <property type="entry name" value="SAP domain"/>
    <property type="match status" value="1"/>
</dbReference>
<gene>
    <name evidence="3" type="ORF">B0H17DRAFT_1134660</name>
</gene>
<sequence length="187" mass="20442">MGCHTDVSRRALRVFSAAACYDRHPHVCTSLENLQIISVGWDYADSHGEQLLKFLSEALTGFNQIFLERAGGEEALSESDADDGTASGGIAILQSYTTVPVLRSFCRELGLPHSGLKTVLADRLVESYIANSKPFPTKRDIDDRKASLMVVDEPTVLEDKTNVPSGPSPPASPKKKKKRKRGTQNLN</sequence>
<dbReference type="Proteomes" id="UP001221757">
    <property type="component" value="Unassembled WGS sequence"/>
</dbReference>
<reference evidence="3" key="1">
    <citation type="submission" date="2023-03" db="EMBL/GenBank/DDBJ databases">
        <title>Massive genome expansion in bonnet fungi (Mycena s.s.) driven by repeated elements and novel gene families across ecological guilds.</title>
        <authorList>
            <consortium name="Lawrence Berkeley National Laboratory"/>
            <person name="Harder C.B."/>
            <person name="Miyauchi S."/>
            <person name="Viragh M."/>
            <person name="Kuo A."/>
            <person name="Thoen E."/>
            <person name="Andreopoulos B."/>
            <person name="Lu D."/>
            <person name="Skrede I."/>
            <person name="Drula E."/>
            <person name="Henrissat B."/>
            <person name="Morin E."/>
            <person name="Kohler A."/>
            <person name="Barry K."/>
            <person name="LaButti K."/>
            <person name="Morin E."/>
            <person name="Salamov A."/>
            <person name="Lipzen A."/>
            <person name="Mereny Z."/>
            <person name="Hegedus B."/>
            <person name="Baldrian P."/>
            <person name="Stursova M."/>
            <person name="Weitz H."/>
            <person name="Taylor A."/>
            <person name="Grigoriev I.V."/>
            <person name="Nagy L.G."/>
            <person name="Martin F."/>
            <person name="Kauserud H."/>
        </authorList>
    </citation>
    <scope>NUCLEOTIDE SEQUENCE</scope>
    <source>
        <strain evidence="3">CBHHK067</strain>
    </source>
</reference>
<dbReference type="EMBL" id="JARKIE010000068">
    <property type="protein sequence ID" value="KAJ7689945.1"/>
    <property type="molecule type" value="Genomic_DNA"/>
</dbReference>
<dbReference type="AlphaFoldDB" id="A0AAD7GDY6"/>
<comment type="caution">
    <text evidence="3">The sequence shown here is derived from an EMBL/GenBank/DDBJ whole genome shotgun (WGS) entry which is preliminary data.</text>
</comment>
<dbReference type="PROSITE" id="PS50800">
    <property type="entry name" value="SAP"/>
    <property type="match status" value="1"/>
</dbReference>
<dbReference type="Gene3D" id="1.10.720.30">
    <property type="entry name" value="SAP domain"/>
    <property type="match status" value="1"/>
</dbReference>
<feature type="compositionally biased region" description="Basic residues" evidence="1">
    <location>
        <begin position="173"/>
        <end position="187"/>
    </location>
</feature>
<evidence type="ECO:0000256" key="1">
    <source>
        <dbReference type="SAM" id="MobiDB-lite"/>
    </source>
</evidence>
<feature type="domain" description="SAP" evidence="2">
    <location>
        <begin position="94"/>
        <end position="128"/>
    </location>
</feature>
<keyword evidence="4" id="KW-1185">Reference proteome</keyword>